<proteinExistence type="predicted"/>
<dbReference type="STRING" id="105231.A0A1Y1IFV9"/>
<dbReference type="OMA" id="ADLQHEC"/>
<gene>
    <name evidence="2" type="ORF">KFL_003680060</name>
</gene>
<protein>
    <recommendedName>
        <fullName evidence="1">Coenzyme Q-binding protein COQ10 START domain-containing protein</fullName>
    </recommendedName>
</protein>
<dbReference type="Gene3D" id="3.30.530.20">
    <property type="match status" value="1"/>
</dbReference>
<name>A0A1Y1IFV9_KLENI</name>
<dbReference type="PANTHER" id="PTHR31385:SF1">
    <property type="entry name" value="PUTATIVE (DUF220)-RELATED"/>
    <property type="match status" value="1"/>
</dbReference>
<evidence type="ECO:0000259" key="1">
    <source>
        <dbReference type="Pfam" id="PF03364"/>
    </source>
</evidence>
<dbReference type="Proteomes" id="UP000054558">
    <property type="component" value="Unassembled WGS sequence"/>
</dbReference>
<dbReference type="SUPFAM" id="SSF55961">
    <property type="entry name" value="Bet v1-like"/>
    <property type="match status" value="1"/>
</dbReference>
<dbReference type="InterPro" id="IPR023393">
    <property type="entry name" value="START-like_dom_sf"/>
</dbReference>
<feature type="domain" description="Coenzyme Q-binding protein COQ10 START" evidence="1">
    <location>
        <begin position="49"/>
        <end position="194"/>
    </location>
</feature>
<dbReference type="EMBL" id="DF237317">
    <property type="protein sequence ID" value="GAQ87656.1"/>
    <property type="molecule type" value="Genomic_DNA"/>
</dbReference>
<dbReference type="AlphaFoldDB" id="A0A1Y1IFV9"/>
<dbReference type="Pfam" id="PF03364">
    <property type="entry name" value="Polyketide_cyc"/>
    <property type="match status" value="1"/>
</dbReference>
<sequence>MEEYADAPHMATEQFEIVDSELVDELPAPQIDFSDDPRGAVNMRARFEVPMDFDHLWTVVTDPDEFTRVFSRTFKGYDDLEVHEDDGAGRRSLEMVREQWFDMKVWRGSVSTHLYLEEDRSEGLIDFRMGRPGFMKVFEGSWQIHQVETPTGVPLSQVALYQTLKPSIPGIVPNKAFFIRQFTKKVTEDMVSDLRAEAARTREAGHKVC</sequence>
<evidence type="ECO:0000313" key="3">
    <source>
        <dbReference type="Proteomes" id="UP000054558"/>
    </source>
</evidence>
<evidence type="ECO:0000313" key="2">
    <source>
        <dbReference type="EMBL" id="GAQ87656.1"/>
    </source>
</evidence>
<reference evidence="2 3" key="1">
    <citation type="journal article" date="2014" name="Nat. Commun.">
        <title>Klebsormidium flaccidum genome reveals primary factors for plant terrestrial adaptation.</title>
        <authorList>
            <person name="Hori K."/>
            <person name="Maruyama F."/>
            <person name="Fujisawa T."/>
            <person name="Togashi T."/>
            <person name="Yamamoto N."/>
            <person name="Seo M."/>
            <person name="Sato S."/>
            <person name="Yamada T."/>
            <person name="Mori H."/>
            <person name="Tajima N."/>
            <person name="Moriyama T."/>
            <person name="Ikeuchi M."/>
            <person name="Watanabe M."/>
            <person name="Wada H."/>
            <person name="Kobayashi K."/>
            <person name="Saito M."/>
            <person name="Masuda T."/>
            <person name="Sasaki-Sekimoto Y."/>
            <person name="Mashiguchi K."/>
            <person name="Awai K."/>
            <person name="Shimojima M."/>
            <person name="Masuda S."/>
            <person name="Iwai M."/>
            <person name="Nobusawa T."/>
            <person name="Narise T."/>
            <person name="Kondo S."/>
            <person name="Saito H."/>
            <person name="Sato R."/>
            <person name="Murakawa M."/>
            <person name="Ihara Y."/>
            <person name="Oshima-Yamada Y."/>
            <person name="Ohtaka K."/>
            <person name="Satoh M."/>
            <person name="Sonobe K."/>
            <person name="Ishii M."/>
            <person name="Ohtani R."/>
            <person name="Kanamori-Sato M."/>
            <person name="Honoki R."/>
            <person name="Miyazaki D."/>
            <person name="Mochizuki H."/>
            <person name="Umetsu J."/>
            <person name="Higashi K."/>
            <person name="Shibata D."/>
            <person name="Kamiya Y."/>
            <person name="Sato N."/>
            <person name="Nakamura Y."/>
            <person name="Tabata S."/>
            <person name="Ida S."/>
            <person name="Kurokawa K."/>
            <person name="Ohta H."/>
        </authorList>
    </citation>
    <scope>NUCLEOTIDE SEQUENCE [LARGE SCALE GENOMIC DNA]</scope>
    <source>
        <strain evidence="2 3">NIES-2285</strain>
    </source>
</reference>
<organism evidence="2 3">
    <name type="scientific">Klebsormidium nitens</name>
    <name type="common">Green alga</name>
    <name type="synonym">Ulothrix nitens</name>
    <dbReference type="NCBI Taxonomy" id="105231"/>
    <lineage>
        <taxon>Eukaryota</taxon>
        <taxon>Viridiplantae</taxon>
        <taxon>Streptophyta</taxon>
        <taxon>Klebsormidiophyceae</taxon>
        <taxon>Klebsormidiales</taxon>
        <taxon>Klebsormidiaceae</taxon>
        <taxon>Klebsormidium</taxon>
    </lineage>
</organism>
<dbReference type="PANTHER" id="PTHR31385">
    <property type="entry name" value="PUTATIVE (DUF220)-RELATED"/>
    <property type="match status" value="1"/>
</dbReference>
<accession>A0A1Y1IFV9</accession>
<dbReference type="OrthoDB" id="530906at2759"/>
<dbReference type="InterPro" id="IPR005031">
    <property type="entry name" value="COQ10_START"/>
</dbReference>
<keyword evidence="3" id="KW-1185">Reference proteome</keyword>